<evidence type="ECO:0000256" key="1">
    <source>
        <dbReference type="ARBA" id="ARBA00011445"/>
    </source>
</evidence>
<organism evidence="7 8">
    <name type="scientific">Coturnix japonica</name>
    <name type="common">Japanese quail</name>
    <name type="synonym">Coturnix coturnix japonica</name>
    <dbReference type="NCBI Taxonomy" id="93934"/>
    <lineage>
        <taxon>Eukaryota</taxon>
        <taxon>Metazoa</taxon>
        <taxon>Chordata</taxon>
        <taxon>Craniata</taxon>
        <taxon>Vertebrata</taxon>
        <taxon>Euteleostomi</taxon>
        <taxon>Archelosauria</taxon>
        <taxon>Archosauria</taxon>
        <taxon>Dinosauria</taxon>
        <taxon>Saurischia</taxon>
        <taxon>Theropoda</taxon>
        <taxon>Coelurosauria</taxon>
        <taxon>Aves</taxon>
        <taxon>Neognathae</taxon>
        <taxon>Galloanserae</taxon>
        <taxon>Galliformes</taxon>
        <taxon>Phasianidae</taxon>
        <taxon>Perdicinae</taxon>
        <taxon>Coturnix</taxon>
    </lineage>
</organism>
<feature type="compositionally biased region" description="Low complexity" evidence="5">
    <location>
        <begin position="23"/>
        <end position="32"/>
    </location>
</feature>
<proteinExistence type="predicted"/>
<evidence type="ECO:0000256" key="3">
    <source>
        <dbReference type="ARBA" id="ARBA00022737"/>
    </source>
</evidence>
<dbReference type="PROSITE" id="PS50222">
    <property type="entry name" value="EF_HAND_2"/>
    <property type="match status" value="3"/>
</dbReference>
<feature type="domain" description="EF-hand" evidence="6">
    <location>
        <begin position="226"/>
        <end position="261"/>
    </location>
</feature>
<protein>
    <submittedName>
        <fullName evidence="7">EF-hand calcium binding domain 11</fullName>
    </submittedName>
</protein>
<reference evidence="7" key="1">
    <citation type="submission" date="2015-11" db="EMBL/GenBank/DDBJ databases">
        <authorList>
            <consortium name="International Coturnix japonica Genome Analysis Consortium"/>
            <person name="Warren W."/>
            <person name="Burt D.W."/>
            <person name="Antin P.B."/>
            <person name="Lanford R."/>
            <person name="Gros J."/>
            <person name="Wilson R.K."/>
        </authorList>
    </citation>
    <scope>NUCLEOTIDE SEQUENCE [LARGE SCALE GENOMIC DNA]</scope>
</reference>
<dbReference type="PROSITE" id="PS00018">
    <property type="entry name" value="EF_HAND_1"/>
    <property type="match status" value="1"/>
</dbReference>
<evidence type="ECO:0000259" key="6">
    <source>
        <dbReference type="PROSITE" id="PS50222"/>
    </source>
</evidence>
<keyword evidence="3" id="KW-0677">Repeat</keyword>
<gene>
    <name evidence="7" type="primary">EFCAB11</name>
</gene>
<accession>A0A8C2SM22</accession>
<feature type="region of interest" description="Disordered" evidence="5">
    <location>
        <begin position="1"/>
        <end position="91"/>
    </location>
</feature>
<dbReference type="Pfam" id="PF13499">
    <property type="entry name" value="EF-hand_7"/>
    <property type="match status" value="2"/>
</dbReference>
<comment type="subunit">
    <text evidence="1">Myosin is a hexamer of 2 heavy chains and 4 light chains.</text>
</comment>
<evidence type="ECO:0000313" key="8">
    <source>
        <dbReference type="Proteomes" id="UP000694412"/>
    </source>
</evidence>
<dbReference type="Gene3D" id="1.10.238.10">
    <property type="entry name" value="EF-hand"/>
    <property type="match status" value="1"/>
</dbReference>
<dbReference type="SMART" id="SM00054">
    <property type="entry name" value="EFh"/>
    <property type="match status" value="3"/>
</dbReference>
<dbReference type="CDD" id="cd00051">
    <property type="entry name" value="EFh"/>
    <property type="match status" value="1"/>
</dbReference>
<keyword evidence="2" id="KW-0479">Metal-binding</keyword>
<evidence type="ECO:0000256" key="5">
    <source>
        <dbReference type="SAM" id="MobiDB-lite"/>
    </source>
</evidence>
<name>A0A8C2SM22_COTJA</name>
<reference evidence="7" key="3">
    <citation type="submission" date="2025-09" db="UniProtKB">
        <authorList>
            <consortium name="Ensembl"/>
        </authorList>
    </citation>
    <scope>IDENTIFICATION</scope>
</reference>
<keyword evidence="4" id="KW-0106">Calcium</keyword>
<feature type="domain" description="EF-hand" evidence="6">
    <location>
        <begin position="117"/>
        <end position="152"/>
    </location>
</feature>
<dbReference type="InterPro" id="IPR002048">
    <property type="entry name" value="EF_hand_dom"/>
</dbReference>
<feature type="domain" description="EF-hand" evidence="6">
    <location>
        <begin position="190"/>
        <end position="225"/>
    </location>
</feature>
<reference evidence="7" key="2">
    <citation type="submission" date="2025-08" db="UniProtKB">
        <authorList>
            <consortium name="Ensembl"/>
        </authorList>
    </citation>
    <scope>IDENTIFICATION</scope>
</reference>
<dbReference type="GO" id="GO:0005509">
    <property type="term" value="F:calcium ion binding"/>
    <property type="evidence" value="ECO:0007669"/>
    <property type="project" value="InterPro"/>
</dbReference>
<evidence type="ECO:0000313" key="7">
    <source>
        <dbReference type="Ensembl" id="ENSCJPP00005000254.1"/>
    </source>
</evidence>
<dbReference type="GeneTree" id="ENSGT00390000004917"/>
<feature type="compositionally biased region" description="Low complexity" evidence="5">
    <location>
        <begin position="60"/>
        <end position="74"/>
    </location>
</feature>
<dbReference type="InterPro" id="IPR050403">
    <property type="entry name" value="Myosin_RLC"/>
</dbReference>
<dbReference type="SUPFAM" id="SSF47473">
    <property type="entry name" value="EF-hand"/>
    <property type="match status" value="1"/>
</dbReference>
<dbReference type="AlphaFoldDB" id="A0A8C2SM22"/>
<evidence type="ECO:0000256" key="4">
    <source>
        <dbReference type="ARBA" id="ARBA00022837"/>
    </source>
</evidence>
<dbReference type="Proteomes" id="UP000694412">
    <property type="component" value="Chromosome 5"/>
</dbReference>
<sequence>MQNNNELLPRNKETETAIEEEAAAVAPTAAPTLHGSSMMALPLPAPARHTPPPHKHTAHHSASSRQSAPAPSRSGRTAASPSARAAGRVQEVGKAMVPLSLRPTQRRRCRAAAAVGSLRERCATVFEVCDEGNKGYLDREDFEVAVVMLFGYKLSEVEVDSIMSSVRPENSGISFEKFLSLMSAKKSAQLYGDEAREIFIAFDMQDRGFLTFEDFKKTFNSVLPKLSERVIIEAFREVDQDSDGRISFKEFECAMKHGQDEVSPLYFA</sequence>
<dbReference type="InterPro" id="IPR011992">
    <property type="entry name" value="EF-hand-dom_pair"/>
</dbReference>
<dbReference type="InterPro" id="IPR018247">
    <property type="entry name" value="EF_Hand_1_Ca_BS"/>
</dbReference>
<keyword evidence="8" id="KW-1185">Reference proteome</keyword>
<dbReference type="PANTHER" id="PTHR23049">
    <property type="entry name" value="MYOSIN REGULATORY LIGHT CHAIN 2"/>
    <property type="match status" value="1"/>
</dbReference>
<dbReference type="Ensembl" id="ENSCJPT00005000506.1">
    <property type="protein sequence ID" value="ENSCJPP00005000254.1"/>
    <property type="gene ID" value="ENSCJPG00005000341.1"/>
</dbReference>
<evidence type="ECO:0000256" key="2">
    <source>
        <dbReference type="ARBA" id="ARBA00022723"/>
    </source>
</evidence>